<dbReference type="GO" id="GO:0043565">
    <property type="term" value="F:sequence-specific DNA binding"/>
    <property type="evidence" value="ECO:0007669"/>
    <property type="project" value="InterPro"/>
</dbReference>
<dbReference type="InterPro" id="IPR018060">
    <property type="entry name" value="HTH_AraC"/>
</dbReference>
<dbReference type="Gene3D" id="1.10.10.60">
    <property type="entry name" value="Homeodomain-like"/>
    <property type="match status" value="1"/>
</dbReference>
<dbReference type="PANTHER" id="PTHR46796:SF6">
    <property type="entry name" value="ARAC SUBFAMILY"/>
    <property type="match status" value="1"/>
</dbReference>
<reference evidence="6 7" key="1">
    <citation type="journal article" date="2017" name="Int. J. Syst. Evol. Microbiol.">
        <title>Roseitalea porphyridii gen. nov., sp. nov., isolated from a red alga, and reclassification of Hoeflea suaedae Chung et al. 2013 as Pseudohoeflea suaedae gen. nov., comb. nov.</title>
        <authorList>
            <person name="Hyeon J.W."/>
            <person name="Jeong S.E."/>
            <person name="Baek K."/>
            <person name="Jeon C.O."/>
        </authorList>
    </citation>
    <scope>NUCLEOTIDE SEQUENCE [LARGE SCALE GENOMIC DNA]</scope>
    <source>
        <strain evidence="6 7">MA7-20</strain>
    </source>
</reference>
<dbReference type="GO" id="GO:0003700">
    <property type="term" value="F:DNA-binding transcription factor activity"/>
    <property type="evidence" value="ECO:0007669"/>
    <property type="project" value="InterPro"/>
</dbReference>
<gene>
    <name evidence="6" type="ORF">E0E05_08240</name>
</gene>
<evidence type="ECO:0000313" key="6">
    <source>
        <dbReference type="EMBL" id="QBK30583.1"/>
    </source>
</evidence>
<accession>A0A4P6V152</accession>
<evidence type="ECO:0000256" key="3">
    <source>
        <dbReference type="ARBA" id="ARBA00023163"/>
    </source>
</evidence>
<keyword evidence="3" id="KW-0804">Transcription</keyword>
<dbReference type="PANTHER" id="PTHR46796">
    <property type="entry name" value="HTH-TYPE TRANSCRIPTIONAL ACTIVATOR RHAS-RELATED"/>
    <property type="match status" value="1"/>
</dbReference>
<dbReference type="Proteomes" id="UP000293719">
    <property type="component" value="Chromosome"/>
</dbReference>
<dbReference type="AlphaFoldDB" id="A0A4P6V152"/>
<evidence type="ECO:0000256" key="4">
    <source>
        <dbReference type="SAM" id="MobiDB-lite"/>
    </source>
</evidence>
<dbReference type="KEGG" id="rpod:E0E05_08240"/>
<dbReference type="InterPro" id="IPR035418">
    <property type="entry name" value="AraC-bd_2"/>
</dbReference>
<evidence type="ECO:0000259" key="5">
    <source>
        <dbReference type="PROSITE" id="PS01124"/>
    </source>
</evidence>
<organism evidence="6 7">
    <name type="scientific">Roseitalea porphyridii</name>
    <dbReference type="NCBI Taxonomy" id="1852022"/>
    <lineage>
        <taxon>Bacteria</taxon>
        <taxon>Pseudomonadati</taxon>
        <taxon>Pseudomonadota</taxon>
        <taxon>Alphaproteobacteria</taxon>
        <taxon>Hyphomicrobiales</taxon>
        <taxon>Ahrensiaceae</taxon>
        <taxon>Roseitalea</taxon>
    </lineage>
</organism>
<name>A0A4P6V152_9HYPH</name>
<feature type="domain" description="HTH araC/xylS-type" evidence="5">
    <location>
        <begin position="239"/>
        <end position="339"/>
    </location>
</feature>
<proteinExistence type="predicted"/>
<dbReference type="SMART" id="SM00342">
    <property type="entry name" value="HTH_ARAC"/>
    <property type="match status" value="1"/>
</dbReference>
<dbReference type="Pfam" id="PF14525">
    <property type="entry name" value="AraC_binding_2"/>
    <property type="match status" value="1"/>
</dbReference>
<dbReference type="InterPro" id="IPR050204">
    <property type="entry name" value="AraC_XylS_family_regulators"/>
</dbReference>
<dbReference type="Pfam" id="PF12833">
    <property type="entry name" value="HTH_18"/>
    <property type="match status" value="1"/>
</dbReference>
<evidence type="ECO:0000256" key="1">
    <source>
        <dbReference type="ARBA" id="ARBA00023015"/>
    </source>
</evidence>
<evidence type="ECO:0000313" key="7">
    <source>
        <dbReference type="Proteomes" id="UP000293719"/>
    </source>
</evidence>
<keyword evidence="2" id="KW-0238">DNA-binding</keyword>
<evidence type="ECO:0000256" key="2">
    <source>
        <dbReference type="ARBA" id="ARBA00023125"/>
    </source>
</evidence>
<protein>
    <submittedName>
        <fullName evidence="6">Helix-turn-helix domain-containing protein</fullName>
    </submittedName>
</protein>
<keyword evidence="7" id="KW-1185">Reference proteome</keyword>
<feature type="region of interest" description="Disordered" evidence="4">
    <location>
        <begin position="1"/>
        <end position="27"/>
    </location>
</feature>
<keyword evidence="1" id="KW-0805">Transcription regulation</keyword>
<sequence>MGGAAWSVSDPGSPSGSEPNRKGRPDRVLTEMTDLKLDLRGADPALQREYWQGVAPTAYAVRNLGDRLVPLDVRLSIWRHGGIAASRFSSRSYVVARPDENVARHAARFVKIKLFLRGGAVLFEGGRSHQLDGRAVYMIDQSRSWNIAYGDHEQLSVFVPHGLIGYDPHRFPVCMRFSTGGGVGRFLHAGLTAFLQQVHGTDDSDAETLEASFVGMIRGALEGATMTARSDEIRGSRLKAMCAFIEARLADAELSPATLEREFGVSRATLFRDFHHLGGVMNYIRTRRLQHAYNELAGSDGRRGIVALTADRWHFGSASQFSDAFLRQFGARPGEIVGMQRSLRGVGAGAQPAAGRSDDAPAGLELTQARLKRLYESFTE</sequence>
<dbReference type="EMBL" id="CP036532">
    <property type="protein sequence ID" value="QBK30583.1"/>
    <property type="molecule type" value="Genomic_DNA"/>
</dbReference>
<dbReference type="PROSITE" id="PS01124">
    <property type="entry name" value="HTH_ARAC_FAMILY_2"/>
    <property type="match status" value="1"/>
</dbReference>